<dbReference type="Proteomes" id="UP000579605">
    <property type="component" value="Unassembled WGS sequence"/>
</dbReference>
<feature type="chain" id="PRO_5032379295" evidence="1">
    <location>
        <begin position="32"/>
        <end position="388"/>
    </location>
</feature>
<reference evidence="2 3" key="1">
    <citation type="submission" date="2020-07" db="EMBL/GenBank/DDBJ databases">
        <title>Sequencing the genomes of 1000 actinobacteria strains.</title>
        <authorList>
            <person name="Klenk H.-P."/>
        </authorList>
    </citation>
    <scope>NUCLEOTIDE SEQUENCE [LARGE SCALE GENOMIC DNA]</scope>
    <source>
        <strain evidence="2 3">DSM 18448</strain>
    </source>
</reference>
<keyword evidence="1" id="KW-0732">Signal</keyword>
<sequence>MWKTRPRARWIGAVTAGVLMATTFLTGAATAAPAQTGSGGWEVSPVRALRGQADLTGVVAFGPSDAWAVGYTGGNSTVSTLTLHWDGTRWLRIPSPNRSARENWLFGVAGTSPNDVWATGYDIGPDGKHRTLVLHWDGARWRVVASPTVEGEDATLNKVVALSPTNAWAVGSTIAWPFTGRTLVQHWDGRAWSTVASPNPGTSGLGSFLLDIAATSADDLWAVGDYDTGDGTMRTLTERWDGTRWTVVESPASGEGSLLSGVATGARGQVWSVGWRQDGVEQAPLVLRWNGDAWSPVDVSGLPAETSLGDIRVVGPNDVWAVGSQAGQTLAARWTAGTWTVSPSAGPGSVANAFADVATIPGTNCLWAVGQYTNGDVGRPLVEHHCDQ</sequence>
<organism evidence="2 3">
    <name type="scientific">Actinopolymorpha rutila</name>
    <dbReference type="NCBI Taxonomy" id="446787"/>
    <lineage>
        <taxon>Bacteria</taxon>
        <taxon>Bacillati</taxon>
        <taxon>Actinomycetota</taxon>
        <taxon>Actinomycetes</taxon>
        <taxon>Propionibacteriales</taxon>
        <taxon>Actinopolymorphaceae</taxon>
        <taxon>Actinopolymorpha</taxon>
    </lineage>
</organism>
<comment type="caution">
    <text evidence="2">The sequence shown here is derived from an EMBL/GenBank/DDBJ whole genome shotgun (WGS) entry which is preliminary data.</text>
</comment>
<name>A0A852ZTT9_9ACTN</name>
<dbReference type="AlphaFoldDB" id="A0A852ZTT9"/>
<dbReference type="EMBL" id="JACBZH010000001">
    <property type="protein sequence ID" value="NYH92066.1"/>
    <property type="molecule type" value="Genomic_DNA"/>
</dbReference>
<evidence type="ECO:0000313" key="3">
    <source>
        <dbReference type="Proteomes" id="UP000579605"/>
    </source>
</evidence>
<evidence type="ECO:0000313" key="2">
    <source>
        <dbReference type="EMBL" id="NYH92066.1"/>
    </source>
</evidence>
<keyword evidence="3" id="KW-1185">Reference proteome</keyword>
<evidence type="ECO:0000256" key="1">
    <source>
        <dbReference type="SAM" id="SignalP"/>
    </source>
</evidence>
<gene>
    <name evidence="2" type="ORF">F4554_004704</name>
</gene>
<feature type="signal peptide" evidence="1">
    <location>
        <begin position="1"/>
        <end position="31"/>
    </location>
</feature>
<accession>A0A852ZTT9</accession>
<proteinExistence type="predicted"/>
<dbReference type="RefSeq" id="WP_179789534.1">
    <property type="nucleotide sequence ID" value="NZ_BAAARR010000001.1"/>
</dbReference>
<protein>
    <submittedName>
        <fullName evidence="2">Uncharacterized protein</fullName>
    </submittedName>
</protein>